<dbReference type="GeneID" id="95982201"/>
<name>A0ABR3QF97_9TREE</name>
<evidence type="ECO:0000313" key="2">
    <source>
        <dbReference type="EMBL" id="KAL1413395.1"/>
    </source>
</evidence>
<reference evidence="2 3" key="1">
    <citation type="submission" date="2023-08" db="EMBL/GenBank/DDBJ databases">
        <title>Annotated Genome Sequence of Vanrija albida AlHP1.</title>
        <authorList>
            <person name="Herzog R."/>
        </authorList>
    </citation>
    <scope>NUCLEOTIDE SEQUENCE [LARGE SCALE GENOMIC DNA]</scope>
    <source>
        <strain evidence="2 3">AlHP1</strain>
    </source>
</reference>
<dbReference type="EMBL" id="JBBXJM010000001">
    <property type="protein sequence ID" value="KAL1413395.1"/>
    <property type="molecule type" value="Genomic_DNA"/>
</dbReference>
<dbReference type="RefSeq" id="XP_069213339.1">
    <property type="nucleotide sequence ID" value="XM_069349795.1"/>
</dbReference>
<feature type="chain" id="PRO_5047405081" description="Invertebrate defensins family profile domain-containing protein" evidence="1">
    <location>
        <begin position="19"/>
        <end position="80"/>
    </location>
</feature>
<accession>A0ABR3QF97</accession>
<gene>
    <name evidence="2" type="ORF">Q8F55_001158</name>
</gene>
<proteinExistence type="predicted"/>
<evidence type="ECO:0000313" key="3">
    <source>
        <dbReference type="Proteomes" id="UP001565368"/>
    </source>
</evidence>
<feature type="signal peptide" evidence="1">
    <location>
        <begin position="1"/>
        <end position="18"/>
    </location>
</feature>
<comment type="caution">
    <text evidence="2">The sequence shown here is derived from an EMBL/GenBank/DDBJ whole genome shotgun (WGS) entry which is preliminary data.</text>
</comment>
<keyword evidence="1" id="KW-0732">Signal</keyword>
<protein>
    <recommendedName>
        <fullName evidence="4">Invertebrate defensins family profile domain-containing protein</fullName>
    </recommendedName>
</protein>
<dbReference type="Proteomes" id="UP001565368">
    <property type="component" value="Unassembled WGS sequence"/>
</dbReference>
<sequence length="80" mass="9035">MKLFPTLLLLATAPLAAAWPVVINPTVVPRQDDASANDTCYPDCVYLPDPRWCSDKCGQDWVRGGYRHQWCGWLSFQCCC</sequence>
<keyword evidence="3" id="KW-1185">Reference proteome</keyword>
<organism evidence="2 3">
    <name type="scientific">Vanrija albida</name>
    <dbReference type="NCBI Taxonomy" id="181172"/>
    <lineage>
        <taxon>Eukaryota</taxon>
        <taxon>Fungi</taxon>
        <taxon>Dikarya</taxon>
        <taxon>Basidiomycota</taxon>
        <taxon>Agaricomycotina</taxon>
        <taxon>Tremellomycetes</taxon>
        <taxon>Trichosporonales</taxon>
        <taxon>Trichosporonaceae</taxon>
        <taxon>Vanrija</taxon>
    </lineage>
</organism>
<evidence type="ECO:0008006" key="4">
    <source>
        <dbReference type="Google" id="ProtNLM"/>
    </source>
</evidence>
<evidence type="ECO:0000256" key="1">
    <source>
        <dbReference type="SAM" id="SignalP"/>
    </source>
</evidence>